<evidence type="ECO:0000313" key="6">
    <source>
        <dbReference type="Proteomes" id="UP000077552"/>
    </source>
</evidence>
<dbReference type="InterPro" id="IPR026444">
    <property type="entry name" value="Secre_tail"/>
</dbReference>
<dbReference type="EMBL" id="LXIE01000050">
    <property type="protein sequence ID" value="OAD90104.1"/>
    <property type="molecule type" value="Genomic_DNA"/>
</dbReference>
<dbReference type="SUPFAM" id="SSF69318">
    <property type="entry name" value="Integrin alpha N-terminal domain"/>
    <property type="match status" value="2"/>
</dbReference>
<dbReference type="STRING" id="1385699.A7A78_07760"/>
<proteinExistence type="predicted"/>
<keyword evidence="6" id="KW-1185">Reference proteome</keyword>
<feature type="signal peptide" evidence="2">
    <location>
        <begin position="1"/>
        <end position="18"/>
    </location>
</feature>
<feature type="domain" description="DUF7619" evidence="4">
    <location>
        <begin position="967"/>
        <end position="1100"/>
    </location>
</feature>
<evidence type="ECO:0000256" key="1">
    <source>
        <dbReference type="ARBA" id="ARBA00022729"/>
    </source>
</evidence>
<evidence type="ECO:0000256" key="2">
    <source>
        <dbReference type="SAM" id="SignalP"/>
    </source>
</evidence>
<dbReference type="InterPro" id="IPR028994">
    <property type="entry name" value="Integrin_alpha_N"/>
</dbReference>
<organism evidence="5 6">
    <name type="scientific">Aequorivita soesokkakensis</name>
    <dbReference type="NCBI Taxonomy" id="1385699"/>
    <lineage>
        <taxon>Bacteria</taxon>
        <taxon>Pseudomonadati</taxon>
        <taxon>Bacteroidota</taxon>
        <taxon>Flavobacteriia</taxon>
        <taxon>Flavobacteriales</taxon>
        <taxon>Flavobacteriaceae</taxon>
        <taxon>Aequorivita</taxon>
    </lineage>
</organism>
<dbReference type="NCBIfam" id="TIGR04183">
    <property type="entry name" value="Por_Secre_tail"/>
    <property type="match status" value="1"/>
</dbReference>
<dbReference type="InterPro" id="IPR055353">
    <property type="entry name" value="DUF7619"/>
</dbReference>
<feature type="domain" description="Secretion system C-terminal sorting" evidence="3">
    <location>
        <begin position="1118"/>
        <end position="1179"/>
    </location>
</feature>
<protein>
    <submittedName>
        <fullName evidence="5">Uncharacterized protein</fullName>
    </submittedName>
</protein>
<dbReference type="Pfam" id="PF18962">
    <property type="entry name" value="Por_Secre_tail"/>
    <property type="match status" value="1"/>
</dbReference>
<dbReference type="Gene3D" id="2.130.10.130">
    <property type="entry name" value="Integrin alpha, N-terminal"/>
    <property type="match status" value="1"/>
</dbReference>
<evidence type="ECO:0000313" key="5">
    <source>
        <dbReference type="EMBL" id="OAD90104.1"/>
    </source>
</evidence>
<evidence type="ECO:0000259" key="4">
    <source>
        <dbReference type="Pfam" id="PF24595"/>
    </source>
</evidence>
<comment type="caution">
    <text evidence="5">The sequence shown here is derived from an EMBL/GenBank/DDBJ whole genome shotgun (WGS) entry which is preliminary data.</text>
</comment>
<dbReference type="Pfam" id="PF24595">
    <property type="entry name" value="DUF7619"/>
    <property type="match status" value="1"/>
</dbReference>
<gene>
    <name evidence="5" type="ORF">A7A78_07760</name>
</gene>
<feature type="chain" id="PRO_5008391993" evidence="2">
    <location>
        <begin position="19"/>
        <end position="1186"/>
    </location>
</feature>
<dbReference type="Pfam" id="PF13517">
    <property type="entry name" value="FG-GAP_3"/>
    <property type="match status" value="6"/>
</dbReference>
<keyword evidence="1 2" id="KW-0732">Signal</keyword>
<reference evidence="5 6" key="1">
    <citation type="submission" date="2016-05" db="EMBL/GenBank/DDBJ databases">
        <title>Genome sequencing of Vitellibacter soesokkakensis RSSK-12.</title>
        <authorList>
            <person name="Thevarajoo S."/>
            <person name="Selvaratnam C."/>
            <person name="Goh K.M."/>
            <person name="Chan K.-G."/>
            <person name="Chong C.S."/>
        </authorList>
    </citation>
    <scope>NUCLEOTIDE SEQUENCE [LARGE SCALE GENOMIC DNA]</scope>
    <source>
        <strain evidence="5 6">RSSK-12</strain>
    </source>
</reference>
<dbReference type="AlphaFoldDB" id="A0A1A9LAW3"/>
<accession>A0A1A9LAW3</accession>
<evidence type="ECO:0000259" key="3">
    <source>
        <dbReference type="Pfam" id="PF18962"/>
    </source>
</evidence>
<dbReference type="SUPFAM" id="SSF117074">
    <property type="entry name" value="Hypothetical protein PA1324"/>
    <property type="match status" value="1"/>
</dbReference>
<dbReference type="PANTHER" id="PTHR44103:SF1">
    <property type="entry name" value="PROPROTEIN CONVERTASE P"/>
    <property type="match status" value="1"/>
</dbReference>
<sequence length="1186" mass="130022">MKHLLLTLTLLTSFFASAQTDFLNHLIIDNTFSVFYISCTVAIDVDDDGDLDLVSGASSGDRIAWQENIDGLGTFGDIKIITENAKAVVSLIAADVDNDGDLDLISASKNNQTLAWYENRDGTAGFGSQRIISSDLSYLRTAAASDIDGDGDLDILISAEYNIKWFENLDGAGSFGNLRTIDTDAWGSMAIATADLDGDGDMDVISNTSSTIDNYIHINWYENLDGQGTFGTPTLLYDFASEPNYSVYSKIYTSDLDDDGDSDILFFTNHEIWWVENTDGQATFENHLVDQRYQRNRYMNLEVTDMDEDGDLDIASAGLEAGDPDRIAWFENTDGEGTFGSLLDIARPDLDTTGILVADLDGDGKKDITKSAAFEPCLVWYKKLDNQGSFDSEQVISKFFSHPKQAQAIDVDGDGDLDVLYLVDQALVWHENLDGAGTLSSQHLIKNHFYLGYVASDFNGDGLIDIAAGQGNNFIWMENLGGGNFGAENNITINVNVLSTPQASDIDSDGDMDIIYIKSINSSLTYIVYLENNGSGGFAAPENLTFVQSQIGSLHLTDLDGDMDVDLMYSKASGSAKIAWIENTDGQGTFGSPVFINNNTGGRLTTGDIDGDGDLDILVAHDITEIEWLEHLDGMGTFGPLQRISGSIDVRGANDLRIVDIDNDGDNDVLVASDENSNLIWYENLDGEGDFGTKNIITDTTPDPNSAFPADLDNDGDFDIILSSDGVPAKGVSWLENIGLSNNRIQGDVTLDIDANGCSPSDLPIGNVMVTTSNNTETLATFTFANGYYQIYPMQEGEYTTEIVSLPSYFSSDPESHINQFAGVNNVVVADFCVAANQTVNDVNITMYPLNSARPGFGASYIVNFNNVGTTVLSDVITIEFDGSKMEFSNASEPVSSQTSEAITFDYLELNPFESRSIEMHFQVYTIPTTNIGDVLSFRTTIEPTSIDTTAEDNVFTFNQTVIGAYDPNDIAVLEGESIYLEEANDYLHYIIRFQNTGTASAQNVVVKNRFDEKLDWTTLKLEAISHSTRVEIRNENDLAFIFDNINLPDSIHNEPASHGYISYKIKPKPNVVLGDIFYNKANIFFDFNPGIETNRVSTEIIEFLGTEDSSAPFQFAVYPNPAKNILYLNSKNKISSVQLFSNLGQLLIESRNSNTINLHNLISGIYILRVMDDNGNIGVRRVIKE</sequence>
<dbReference type="Proteomes" id="UP000077552">
    <property type="component" value="Unassembled WGS sequence"/>
</dbReference>
<dbReference type="OrthoDB" id="1110367at2"/>
<dbReference type="RefSeq" id="WP_068763129.1">
    <property type="nucleotide sequence ID" value="NZ_LXIE01000050.1"/>
</dbReference>
<dbReference type="InterPro" id="IPR013517">
    <property type="entry name" value="FG-GAP"/>
</dbReference>
<name>A0A1A9LAW3_9FLAO</name>
<dbReference type="PANTHER" id="PTHR44103">
    <property type="entry name" value="PROPROTEIN CONVERTASE P"/>
    <property type="match status" value="1"/>
</dbReference>